<dbReference type="AlphaFoldDB" id="A0A8J6Q946"/>
<dbReference type="PANTHER" id="PTHR42852">
    <property type="entry name" value="THIOL:DISULFIDE INTERCHANGE PROTEIN DSBE"/>
    <property type="match status" value="1"/>
</dbReference>
<protein>
    <submittedName>
        <fullName evidence="3">TlpA family protein disulfide reductase</fullName>
    </submittedName>
</protein>
<dbReference type="PROSITE" id="PS51352">
    <property type="entry name" value="THIOREDOXIN_2"/>
    <property type="match status" value="1"/>
</dbReference>
<sequence length="181" mass="20938">MKLNTLLIVLLIFISCKQKSQKQENSLVKEGKALVVAHEDFETDLKVYDYEGLEPLLNKKDGKVYVVNFWATWCVPCVKELPYFEALNKAYADKNVEVLLVSLDFPHQYDSKLKPFIKDKGIKSKVVALDDADMNTWIPKVDSTWSGSIPATIIYKDDDRQFFEQSFTYEELENQVKPFLN</sequence>
<dbReference type="InterPro" id="IPR050553">
    <property type="entry name" value="Thioredoxin_ResA/DsbE_sf"/>
</dbReference>
<dbReference type="PROSITE" id="PS00194">
    <property type="entry name" value="THIOREDOXIN_1"/>
    <property type="match status" value="1"/>
</dbReference>
<evidence type="ECO:0000313" key="4">
    <source>
        <dbReference type="Proteomes" id="UP000600588"/>
    </source>
</evidence>
<dbReference type="InterPro" id="IPR036249">
    <property type="entry name" value="Thioredoxin-like_sf"/>
</dbReference>
<dbReference type="Gene3D" id="3.40.30.10">
    <property type="entry name" value="Glutaredoxin"/>
    <property type="match status" value="1"/>
</dbReference>
<dbReference type="PROSITE" id="PS51257">
    <property type="entry name" value="PROKAR_LIPOPROTEIN"/>
    <property type="match status" value="1"/>
</dbReference>
<organism evidence="3 4">
    <name type="scientific">Aestuariibaculum sediminum</name>
    <dbReference type="NCBI Taxonomy" id="2770637"/>
    <lineage>
        <taxon>Bacteria</taxon>
        <taxon>Pseudomonadati</taxon>
        <taxon>Bacteroidota</taxon>
        <taxon>Flavobacteriia</taxon>
        <taxon>Flavobacteriales</taxon>
        <taxon>Flavobacteriaceae</taxon>
    </lineage>
</organism>
<evidence type="ECO:0000256" key="1">
    <source>
        <dbReference type="ARBA" id="ARBA00023284"/>
    </source>
</evidence>
<keyword evidence="4" id="KW-1185">Reference proteome</keyword>
<keyword evidence="1" id="KW-0676">Redox-active center</keyword>
<dbReference type="PANTHER" id="PTHR42852:SF13">
    <property type="entry name" value="PROTEIN DIPZ"/>
    <property type="match status" value="1"/>
</dbReference>
<comment type="caution">
    <text evidence="3">The sequence shown here is derived from an EMBL/GenBank/DDBJ whole genome shotgun (WGS) entry which is preliminary data.</text>
</comment>
<dbReference type="GO" id="GO:0016491">
    <property type="term" value="F:oxidoreductase activity"/>
    <property type="evidence" value="ECO:0007669"/>
    <property type="project" value="InterPro"/>
</dbReference>
<dbReference type="SUPFAM" id="SSF52833">
    <property type="entry name" value="Thioredoxin-like"/>
    <property type="match status" value="1"/>
</dbReference>
<feature type="domain" description="Thioredoxin" evidence="2">
    <location>
        <begin position="28"/>
        <end position="181"/>
    </location>
</feature>
<dbReference type="Pfam" id="PF00578">
    <property type="entry name" value="AhpC-TSA"/>
    <property type="match status" value="1"/>
</dbReference>
<dbReference type="RefSeq" id="WP_188228399.1">
    <property type="nucleotide sequence ID" value="NZ_JACVXB010000001.1"/>
</dbReference>
<dbReference type="InterPro" id="IPR017937">
    <property type="entry name" value="Thioredoxin_CS"/>
</dbReference>
<dbReference type="GO" id="GO:0016209">
    <property type="term" value="F:antioxidant activity"/>
    <property type="evidence" value="ECO:0007669"/>
    <property type="project" value="InterPro"/>
</dbReference>
<gene>
    <name evidence="3" type="ORF">ICJ83_00435</name>
</gene>
<accession>A0A8J6Q946</accession>
<reference evidence="3 4" key="1">
    <citation type="submission" date="2020-09" db="EMBL/GenBank/DDBJ databases">
        <title>TT11 complete genome.</title>
        <authorList>
            <person name="Wu Z."/>
        </authorList>
    </citation>
    <scope>NUCLEOTIDE SEQUENCE [LARGE SCALE GENOMIC DNA]</scope>
    <source>
        <strain evidence="3 4">TT11</strain>
    </source>
</reference>
<evidence type="ECO:0000313" key="3">
    <source>
        <dbReference type="EMBL" id="MBD0830586.1"/>
    </source>
</evidence>
<dbReference type="Proteomes" id="UP000600588">
    <property type="component" value="Unassembled WGS sequence"/>
</dbReference>
<dbReference type="InterPro" id="IPR013766">
    <property type="entry name" value="Thioredoxin_domain"/>
</dbReference>
<dbReference type="EMBL" id="JACVXB010000001">
    <property type="protein sequence ID" value="MBD0830586.1"/>
    <property type="molecule type" value="Genomic_DNA"/>
</dbReference>
<proteinExistence type="predicted"/>
<dbReference type="InterPro" id="IPR000866">
    <property type="entry name" value="AhpC/TSA"/>
</dbReference>
<evidence type="ECO:0000259" key="2">
    <source>
        <dbReference type="PROSITE" id="PS51352"/>
    </source>
</evidence>
<dbReference type="CDD" id="cd02966">
    <property type="entry name" value="TlpA_like_family"/>
    <property type="match status" value="1"/>
</dbReference>
<name>A0A8J6Q946_9FLAO</name>